<keyword evidence="10" id="KW-1185">Reference proteome</keyword>
<keyword evidence="6 7" id="KW-0472">Membrane</keyword>
<dbReference type="PRINTS" id="PR01035">
    <property type="entry name" value="TCRTETA"/>
</dbReference>
<keyword evidence="5 7" id="KW-1133">Transmembrane helix</keyword>
<dbReference type="SUPFAM" id="SSF103473">
    <property type="entry name" value="MFS general substrate transporter"/>
    <property type="match status" value="1"/>
</dbReference>
<evidence type="ECO:0000256" key="5">
    <source>
        <dbReference type="ARBA" id="ARBA00022989"/>
    </source>
</evidence>
<keyword evidence="2" id="KW-0813">Transport</keyword>
<organism evidence="9 10">
    <name type="scientific">Romboutsia weinsteinii</name>
    <dbReference type="NCBI Taxonomy" id="2020949"/>
    <lineage>
        <taxon>Bacteria</taxon>
        <taxon>Bacillati</taxon>
        <taxon>Bacillota</taxon>
        <taxon>Clostridia</taxon>
        <taxon>Peptostreptococcales</taxon>
        <taxon>Peptostreptococcaceae</taxon>
        <taxon>Romboutsia</taxon>
    </lineage>
</organism>
<comment type="caution">
    <text evidence="9">The sequence shown here is derived from an EMBL/GenBank/DDBJ whole genome shotgun (WGS) entry which is preliminary data.</text>
</comment>
<feature type="transmembrane region" description="Helical" evidence="7">
    <location>
        <begin position="311"/>
        <end position="329"/>
    </location>
</feature>
<dbReference type="InterPro" id="IPR001958">
    <property type="entry name" value="Tet-R_TetA/multi-R_MdtG-like"/>
</dbReference>
<feature type="transmembrane region" description="Helical" evidence="7">
    <location>
        <begin position="107"/>
        <end position="129"/>
    </location>
</feature>
<reference evidence="9 10" key="1">
    <citation type="journal article" date="2017" name="Genome Announc.">
        <title>Draft Genome Sequence of Romboutsia weinsteinii sp. nov. Strain CCRI-19649(T) Isolated from Surface Water.</title>
        <authorList>
            <person name="Maheux A.F."/>
            <person name="Boudreau D.K."/>
            <person name="Berube E."/>
            <person name="Boissinot M."/>
            <person name="Cantin P."/>
            <person name="Raymond F."/>
            <person name="Corbeil J."/>
            <person name="Omar R.F."/>
            <person name="Bergeron M.G."/>
        </authorList>
    </citation>
    <scope>NUCLEOTIDE SEQUENCE [LARGE SCALE GENOMIC DNA]</scope>
    <source>
        <strain evidence="9 10">CCRI-19649</strain>
    </source>
</reference>
<evidence type="ECO:0000259" key="8">
    <source>
        <dbReference type="PROSITE" id="PS50850"/>
    </source>
</evidence>
<dbReference type="GO" id="GO:0005886">
    <property type="term" value="C:plasma membrane"/>
    <property type="evidence" value="ECO:0007669"/>
    <property type="project" value="UniProtKB-SubCell"/>
</dbReference>
<feature type="domain" description="Major facilitator superfamily (MFS) profile" evidence="8">
    <location>
        <begin position="17"/>
        <end position="398"/>
    </location>
</feature>
<dbReference type="InterPro" id="IPR011701">
    <property type="entry name" value="MFS"/>
</dbReference>
<evidence type="ECO:0000313" key="9">
    <source>
        <dbReference type="EMBL" id="RDY25242.1"/>
    </source>
</evidence>
<dbReference type="PROSITE" id="PS50850">
    <property type="entry name" value="MFS"/>
    <property type="match status" value="1"/>
</dbReference>
<gene>
    <name evidence="9" type="ORF">CHL78_019255</name>
</gene>
<feature type="transmembrane region" description="Helical" evidence="7">
    <location>
        <begin position="219"/>
        <end position="238"/>
    </location>
</feature>
<feature type="transmembrane region" description="Helical" evidence="7">
    <location>
        <begin position="82"/>
        <end position="101"/>
    </location>
</feature>
<feature type="transmembrane region" description="Helical" evidence="7">
    <location>
        <begin position="374"/>
        <end position="395"/>
    </location>
</feature>
<evidence type="ECO:0000256" key="7">
    <source>
        <dbReference type="SAM" id="Phobius"/>
    </source>
</evidence>
<feature type="transmembrane region" description="Helical" evidence="7">
    <location>
        <begin position="20"/>
        <end position="39"/>
    </location>
</feature>
<dbReference type="InterPro" id="IPR036259">
    <property type="entry name" value="MFS_trans_sf"/>
</dbReference>
<dbReference type="GO" id="GO:0022857">
    <property type="term" value="F:transmembrane transporter activity"/>
    <property type="evidence" value="ECO:0007669"/>
    <property type="project" value="InterPro"/>
</dbReference>
<feature type="transmembrane region" description="Helical" evidence="7">
    <location>
        <begin position="141"/>
        <end position="160"/>
    </location>
</feature>
<evidence type="ECO:0000256" key="3">
    <source>
        <dbReference type="ARBA" id="ARBA00022475"/>
    </source>
</evidence>
<feature type="transmembrane region" description="Helical" evidence="7">
    <location>
        <begin position="172"/>
        <end position="190"/>
    </location>
</feature>
<accession>A0A371IXN0</accession>
<keyword evidence="3" id="KW-1003">Cell membrane</keyword>
<name>A0A371IXN0_9FIRM</name>
<dbReference type="Gene3D" id="1.20.1250.20">
    <property type="entry name" value="MFS general substrate transporter like domains"/>
    <property type="match status" value="1"/>
</dbReference>
<dbReference type="PANTHER" id="PTHR43414">
    <property type="entry name" value="MULTIDRUG RESISTANCE PROTEIN MDTG"/>
    <property type="match status" value="1"/>
</dbReference>
<feature type="transmembrane region" description="Helical" evidence="7">
    <location>
        <begin position="350"/>
        <end position="368"/>
    </location>
</feature>
<dbReference type="AlphaFoldDB" id="A0A371IXN0"/>
<evidence type="ECO:0000256" key="1">
    <source>
        <dbReference type="ARBA" id="ARBA00004651"/>
    </source>
</evidence>
<feature type="transmembrane region" description="Helical" evidence="7">
    <location>
        <begin position="258"/>
        <end position="276"/>
    </location>
</feature>
<evidence type="ECO:0000313" key="10">
    <source>
        <dbReference type="Proteomes" id="UP000215694"/>
    </source>
</evidence>
<comment type="subcellular location">
    <subcellularLocation>
        <location evidence="1">Cell membrane</location>
        <topology evidence="1">Multi-pass membrane protein</topology>
    </subcellularLocation>
</comment>
<dbReference type="InterPro" id="IPR020846">
    <property type="entry name" value="MFS_dom"/>
</dbReference>
<dbReference type="EMBL" id="NOJY02000095">
    <property type="protein sequence ID" value="RDY25242.1"/>
    <property type="molecule type" value="Genomic_DNA"/>
</dbReference>
<feature type="transmembrane region" description="Helical" evidence="7">
    <location>
        <begin position="51"/>
        <end position="70"/>
    </location>
</feature>
<keyword evidence="4 7" id="KW-0812">Transmembrane</keyword>
<proteinExistence type="predicted"/>
<dbReference type="Proteomes" id="UP000215694">
    <property type="component" value="Unassembled WGS sequence"/>
</dbReference>
<evidence type="ECO:0000256" key="2">
    <source>
        <dbReference type="ARBA" id="ARBA00022448"/>
    </source>
</evidence>
<protein>
    <submittedName>
        <fullName evidence="9">MFS transporter</fullName>
    </submittedName>
</protein>
<dbReference type="PANTHER" id="PTHR43414:SF1">
    <property type="entry name" value="PEPTIDE PERMEASE"/>
    <property type="match status" value="1"/>
</dbReference>
<feature type="transmembrane region" description="Helical" evidence="7">
    <location>
        <begin position="288"/>
        <end position="305"/>
    </location>
</feature>
<dbReference type="Pfam" id="PF07690">
    <property type="entry name" value="MFS_1"/>
    <property type="match status" value="1"/>
</dbReference>
<evidence type="ECO:0000256" key="6">
    <source>
        <dbReference type="ARBA" id="ARBA00023136"/>
    </source>
</evidence>
<dbReference type="CDD" id="cd17325">
    <property type="entry name" value="MFS_MdtG_SLC18_like"/>
    <property type="match status" value="1"/>
</dbReference>
<evidence type="ECO:0000256" key="4">
    <source>
        <dbReference type="ARBA" id="ARBA00022692"/>
    </source>
</evidence>
<sequence length="407" mass="44370">MYKSIKIDKGDSMDKSKIKIIIFINFITLATFNMAHPVTPTLINELRLPSYMFGVLYSTMAVAQFVMAPIWGSMSDIKGRKLFLIIGVVGYGISQLGFGYAQSTSLILLFRILAGAFSVGFITASTAYISDVSSKEERVKYMAYNTAAFSIASSVGALLGGSIGSLGYKYAFLWQCILSMIVAGVIYIVVKETIYERSGKIKIYLHHLKPSKKSIDLRSTIGIMMIVMTLVTIATTSYNSTINYYVESVLNMPTTVNGMIMAVAGVIALIMNLFVNPYLGKRFDEKKSIVIALSVAGLTIIIASLSSNMIIALGFLSIFIASTALVTPIQQSIVSKLAKNNYGEIMGIQGSFKALGMVTGSLLSGFIFDYGNKLPFILGGICCIVAFIVLSKTTLDYVIERDRRDII</sequence>